<keyword evidence="3" id="KW-1185">Reference proteome</keyword>
<dbReference type="EMBL" id="CM001222">
    <property type="protein sequence ID" value="AES74478.1"/>
    <property type="molecule type" value="Genomic_DNA"/>
</dbReference>
<gene>
    <name evidence="1" type="ordered locus">MTR_6g006750</name>
</gene>
<evidence type="ECO:0000313" key="1">
    <source>
        <dbReference type="EMBL" id="AES74478.1"/>
    </source>
</evidence>
<evidence type="ECO:0000313" key="2">
    <source>
        <dbReference type="EnsemblPlants" id="AES74478"/>
    </source>
</evidence>
<dbReference type="AlphaFoldDB" id="G7KI77"/>
<reference evidence="1 3" key="2">
    <citation type="journal article" date="2014" name="BMC Genomics">
        <title>An improved genome release (version Mt4.0) for the model legume Medicago truncatula.</title>
        <authorList>
            <person name="Tang H."/>
            <person name="Krishnakumar V."/>
            <person name="Bidwell S."/>
            <person name="Rosen B."/>
            <person name="Chan A."/>
            <person name="Zhou S."/>
            <person name="Gentzbittel L."/>
            <person name="Childs K.L."/>
            <person name="Yandell M."/>
            <person name="Gundlach H."/>
            <person name="Mayer K.F."/>
            <person name="Schwartz D.C."/>
            <person name="Town C.D."/>
        </authorList>
    </citation>
    <scope>GENOME REANNOTATION</scope>
    <source>
        <strain evidence="2 3">cv. Jemalong A17</strain>
    </source>
</reference>
<dbReference type="Proteomes" id="UP000002051">
    <property type="component" value="Chromosome 6"/>
</dbReference>
<name>G7KI77_MEDTR</name>
<evidence type="ECO:0000313" key="3">
    <source>
        <dbReference type="Proteomes" id="UP000002051"/>
    </source>
</evidence>
<organism evidence="1 3">
    <name type="scientific">Medicago truncatula</name>
    <name type="common">Barrel medic</name>
    <name type="synonym">Medicago tribuloides</name>
    <dbReference type="NCBI Taxonomy" id="3880"/>
    <lineage>
        <taxon>Eukaryota</taxon>
        <taxon>Viridiplantae</taxon>
        <taxon>Streptophyta</taxon>
        <taxon>Embryophyta</taxon>
        <taxon>Tracheophyta</taxon>
        <taxon>Spermatophyta</taxon>
        <taxon>Magnoliopsida</taxon>
        <taxon>eudicotyledons</taxon>
        <taxon>Gunneridae</taxon>
        <taxon>Pentapetalae</taxon>
        <taxon>rosids</taxon>
        <taxon>fabids</taxon>
        <taxon>Fabales</taxon>
        <taxon>Fabaceae</taxon>
        <taxon>Papilionoideae</taxon>
        <taxon>50 kb inversion clade</taxon>
        <taxon>NPAAA clade</taxon>
        <taxon>Hologalegina</taxon>
        <taxon>IRL clade</taxon>
        <taxon>Trifolieae</taxon>
        <taxon>Medicago</taxon>
    </lineage>
</organism>
<dbReference type="HOGENOM" id="CLU_2137211_0_0_1"/>
<accession>G7KI77</accession>
<dbReference type="PROSITE" id="PS51257">
    <property type="entry name" value="PROKAR_LIPOPROTEIN"/>
    <property type="match status" value="1"/>
</dbReference>
<dbReference type="PaxDb" id="3880-AES74478"/>
<reference evidence="1 3" key="1">
    <citation type="journal article" date="2011" name="Nature">
        <title>The Medicago genome provides insight into the evolution of rhizobial symbioses.</title>
        <authorList>
            <person name="Young N.D."/>
            <person name="Debelle F."/>
            <person name="Oldroyd G.E."/>
            <person name="Geurts R."/>
            <person name="Cannon S.B."/>
            <person name="Udvardi M.K."/>
            <person name="Benedito V.A."/>
            <person name="Mayer K.F."/>
            <person name="Gouzy J."/>
            <person name="Schoof H."/>
            <person name="Van de Peer Y."/>
            <person name="Proost S."/>
            <person name="Cook D.R."/>
            <person name="Meyers B.C."/>
            <person name="Spannagl M."/>
            <person name="Cheung F."/>
            <person name="De Mita S."/>
            <person name="Krishnakumar V."/>
            <person name="Gundlach H."/>
            <person name="Zhou S."/>
            <person name="Mudge J."/>
            <person name="Bharti A.K."/>
            <person name="Murray J.D."/>
            <person name="Naoumkina M.A."/>
            <person name="Rosen B."/>
            <person name="Silverstein K.A."/>
            <person name="Tang H."/>
            <person name="Rombauts S."/>
            <person name="Zhao P.X."/>
            <person name="Zhou P."/>
            <person name="Barbe V."/>
            <person name="Bardou P."/>
            <person name="Bechner M."/>
            <person name="Bellec A."/>
            <person name="Berger A."/>
            <person name="Berges H."/>
            <person name="Bidwell S."/>
            <person name="Bisseling T."/>
            <person name="Choisne N."/>
            <person name="Couloux A."/>
            <person name="Denny R."/>
            <person name="Deshpande S."/>
            <person name="Dai X."/>
            <person name="Doyle J.J."/>
            <person name="Dudez A.M."/>
            <person name="Farmer A.D."/>
            <person name="Fouteau S."/>
            <person name="Franken C."/>
            <person name="Gibelin C."/>
            <person name="Gish J."/>
            <person name="Goldstein S."/>
            <person name="Gonzalez A.J."/>
            <person name="Green P.J."/>
            <person name="Hallab A."/>
            <person name="Hartog M."/>
            <person name="Hua A."/>
            <person name="Humphray S.J."/>
            <person name="Jeong D.H."/>
            <person name="Jing Y."/>
            <person name="Jocker A."/>
            <person name="Kenton S.M."/>
            <person name="Kim D.J."/>
            <person name="Klee K."/>
            <person name="Lai H."/>
            <person name="Lang C."/>
            <person name="Lin S."/>
            <person name="Macmil S.L."/>
            <person name="Magdelenat G."/>
            <person name="Matthews L."/>
            <person name="McCorrison J."/>
            <person name="Monaghan E.L."/>
            <person name="Mun J.H."/>
            <person name="Najar F.Z."/>
            <person name="Nicholson C."/>
            <person name="Noirot C."/>
            <person name="O'Bleness M."/>
            <person name="Paule C.R."/>
            <person name="Poulain J."/>
            <person name="Prion F."/>
            <person name="Qin B."/>
            <person name="Qu C."/>
            <person name="Retzel E.F."/>
            <person name="Riddle C."/>
            <person name="Sallet E."/>
            <person name="Samain S."/>
            <person name="Samson N."/>
            <person name="Sanders I."/>
            <person name="Saurat O."/>
            <person name="Scarpelli C."/>
            <person name="Schiex T."/>
            <person name="Segurens B."/>
            <person name="Severin A.J."/>
            <person name="Sherrier D.J."/>
            <person name="Shi R."/>
            <person name="Sims S."/>
            <person name="Singer S.R."/>
            <person name="Sinharoy S."/>
            <person name="Sterck L."/>
            <person name="Viollet A."/>
            <person name="Wang B.B."/>
            <person name="Wang K."/>
            <person name="Wang M."/>
            <person name="Wang X."/>
            <person name="Warfsmann J."/>
            <person name="Weissenbach J."/>
            <person name="White D.D."/>
            <person name="White J.D."/>
            <person name="Wiley G.B."/>
            <person name="Wincker P."/>
            <person name="Xing Y."/>
            <person name="Yang L."/>
            <person name="Yao Z."/>
            <person name="Ying F."/>
            <person name="Zhai J."/>
            <person name="Zhou L."/>
            <person name="Zuber A."/>
            <person name="Denarie J."/>
            <person name="Dixon R.A."/>
            <person name="May G.D."/>
            <person name="Schwartz D.C."/>
            <person name="Rogers J."/>
            <person name="Quetier F."/>
            <person name="Town C.D."/>
            <person name="Roe B.A."/>
        </authorList>
    </citation>
    <scope>NUCLEOTIDE SEQUENCE [LARGE SCALE GENOMIC DNA]</scope>
    <source>
        <strain evidence="1">A17</strain>
        <strain evidence="2 3">cv. Jemalong A17</strain>
    </source>
</reference>
<protein>
    <submittedName>
        <fullName evidence="1 2">Uncharacterized protein</fullName>
    </submittedName>
</protein>
<reference evidence="2" key="3">
    <citation type="submission" date="2015-04" db="UniProtKB">
        <authorList>
            <consortium name="EnsemblPlants"/>
        </authorList>
    </citation>
    <scope>IDENTIFICATION</scope>
    <source>
        <strain evidence="2">cv. Jemalong A17</strain>
    </source>
</reference>
<sequence>MRNVPSNEYLFSSLVNILLSSCCPETISFTFTFFEFSKPFIEFLYETLMGKKENNCFCISAETKCWWHGLKDVKVISSKKIDENVCFNTILDSSPAYAPEFEHRTNITFRLEF</sequence>
<proteinExistence type="predicted"/>
<dbReference type="EnsemblPlants" id="AES74478">
    <property type="protein sequence ID" value="AES74478"/>
    <property type="gene ID" value="MTR_6g006750"/>
</dbReference>